<dbReference type="RefSeq" id="WP_378299193.1">
    <property type="nucleotide sequence ID" value="NZ_JBHTJA010000027.1"/>
</dbReference>
<keyword evidence="2" id="KW-1003">Cell membrane</keyword>
<dbReference type="InterPro" id="IPR050297">
    <property type="entry name" value="LipidA_mod_glycosyltrf_83"/>
</dbReference>
<protein>
    <submittedName>
        <fullName evidence="11">ArnT family glycosyltransferase</fullName>
        <ecNumber evidence="11">2.4.-.-</ecNumber>
    </submittedName>
</protein>
<reference evidence="12" key="1">
    <citation type="journal article" date="2019" name="Int. J. Syst. Evol. Microbiol.">
        <title>The Global Catalogue of Microorganisms (GCM) 10K type strain sequencing project: providing services to taxonomists for standard genome sequencing and annotation.</title>
        <authorList>
            <consortium name="The Broad Institute Genomics Platform"/>
            <consortium name="The Broad Institute Genome Sequencing Center for Infectious Disease"/>
            <person name="Wu L."/>
            <person name="Ma J."/>
        </authorList>
    </citation>
    <scope>NUCLEOTIDE SEQUENCE [LARGE SCALE GENOMIC DNA]</scope>
    <source>
        <strain evidence="12">JCM 31202</strain>
    </source>
</reference>
<evidence type="ECO:0000256" key="9">
    <source>
        <dbReference type="SAM" id="Phobius"/>
    </source>
</evidence>
<dbReference type="InterPro" id="IPR038731">
    <property type="entry name" value="RgtA/B/C-like"/>
</dbReference>
<keyword evidence="5 9" id="KW-0812">Transmembrane</keyword>
<dbReference type="EMBL" id="JBHTJA010000027">
    <property type="protein sequence ID" value="MFD0901923.1"/>
    <property type="molecule type" value="Genomic_DNA"/>
</dbReference>
<keyword evidence="12" id="KW-1185">Reference proteome</keyword>
<comment type="caution">
    <text evidence="11">The sequence shown here is derived from an EMBL/GenBank/DDBJ whole genome shotgun (WGS) entry which is preliminary data.</text>
</comment>
<evidence type="ECO:0000256" key="2">
    <source>
        <dbReference type="ARBA" id="ARBA00022475"/>
    </source>
</evidence>
<dbReference type="PANTHER" id="PTHR33908:SF11">
    <property type="entry name" value="MEMBRANE PROTEIN"/>
    <property type="match status" value="1"/>
</dbReference>
<keyword evidence="6 9" id="KW-1133">Transmembrane helix</keyword>
<evidence type="ECO:0000313" key="12">
    <source>
        <dbReference type="Proteomes" id="UP001596972"/>
    </source>
</evidence>
<dbReference type="EC" id="2.4.-.-" evidence="11"/>
<evidence type="ECO:0000256" key="8">
    <source>
        <dbReference type="SAM" id="MobiDB-lite"/>
    </source>
</evidence>
<organism evidence="11 12">
    <name type="scientific">Actinomadura sediminis</name>
    <dbReference type="NCBI Taxonomy" id="1038904"/>
    <lineage>
        <taxon>Bacteria</taxon>
        <taxon>Bacillati</taxon>
        <taxon>Actinomycetota</taxon>
        <taxon>Actinomycetes</taxon>
        <taxon>Streptosporangiales</taxon>
        <taxon>Thermomonosporaceae</taxon>
        <taxon>Actinomadura</taxon>
    </lineage>
</organism>
<feature type="transmembrane region" description="Helical" evidence="9">
    <location>
        <begin position="98"/>
        <end position="118"/>
    </location>
</feature>
<keyword evidence="4 11" id="KW-0808">Transferase</keyword>
<evidence type="ECO:0000256" key="1">
    <source>
        <dbReference type="ARBA" id="ARBA00004651"/>
    </source>
</evidence>
<evidence type="ECO:0000259" key="10">
    <source>
        <dbReference type="Pfam" id="PF13231"/>
    </source>
</evidence>
<feature type="region of interest" description="Disordered" evidence="8">
    <location>
        <begin position="1"/>
        <end position="25"/>
    </location>
</feature>
<feature type="transmembrane region" description="Helical" evidence="9">
    <location>
        <begin position="130"/>
        <end position="163"/>
    </location>
</feature>
<feature type="transmembrane region" description="Helical" evidence="9">
    <location>
        <begin position="343"/>
        <end position="364"/>
    </location>
</feature>
<evidence type="ECO:0000256" key="4">
    <source>
        <dbReference type="ARBA" id="ARBA00022679"/>
    </source>
</evidence>
<feature type="transmembrane region" description="Helical" evidence="9">
    <location>
        <begin position="260"/>
        <end position="278"/>
    </location>
</feature>
<dbReference type="PANTHER" id="PTHR33908">
    <property type="entry name" value="MANNOSYLTRANSFERASE YKCB-RELATED"/>
    <property type="match status" value="1"/>
</dbReference>
<comment type="subcellular location">
    <subcellularLocation>
        <location evidence="1">Cell membrane</location>
        <topology evidence="1">Multi-pass membrane protein</topology>
    </subcellularLocation>
</comment>
<accession>A0ABW3ENL1</accession>
<dbReference type="Pfam" id="PF13231">
    <property type="entry name" value="PMT_2"/>
    <property type="match status" value="1"/>
</dbReference>
<feature type="domain" description="Glycosyltransferase RgtA/B/C/D-like" evidence="10">
    <location>
        <begin position="73"/>
        <end position="233"/>
    </location>
</feature>
<evidence type="ECO:0000256" key="6">
    <source>
        <dbReference type="ARBA" id="ARBA00022989"/>
    </source>
</evidence>
<dbReference type="Proteomes" id="UP001596972">
    <property type="component" value="Unassembled WGS sequence"/>
</dbReference>
<evidence type="ECO:0000256" key="5">
    <source>
        <dbReference type="ARBA" id="ARBA00022692"/>
    </source>
</evidence>
<name>A0ABW3ENL1_9ACTN</name>
<evidence type="ECO:0000256" key="3">
    <source>
        <dbReference type="ARBA" id="ARBA00022676"/>
    </source>
</evidence>
<feature type="transmembrane region" description="Helical" evidence="9">
    <location>
        <begin position="33"/>
        <end position="53"/>
    </location>
</feature>
<proteinExistence type="predicted"/>
<keyword evidence="7 9" id="KW-0472">Membrane</keyword>
<evidence type="ECO:0000313" key="11">
    <source>
        <dbReference type="EMBL" id="MFD0901923.1"/>
    </source>
</evidence>
<dbReference type="GO" id="GO:0016757">
    <property type="term" value="F:glycosyltransferase activity"/>
    <property type="evidence" value="ECO:0007669"/>
    <property type="project" value="UniProtKB-KW"/>
</dbReference>
<sequence length="515" mass="54797">MSAPASEAPDRSDPDPPGRPASTAPAPPAWRPLLLVAGGAALVLLALSARYGYHRDELYFRVAGRHLDWGYPDQPPLVPLLARAITALFGDSLVALRVPSALCVAAGILVAGLTARELGGRRRAQLLTAGAYAVCPFAIASGHTLSTATFDMLLTTVLAWLAIRWVRTRDQRLLLAAGAVTAVAVNVKYLAPVALAALVAGLLIAGPRDLLRRPLLAAGAALAAAAAVPGLLWQARHGWPQLDMADAIAGDADFGGRPGFLPFQLVLTGVVLSWLWIYGLWRLYRSADLAPYRFIGHAYLLLNVVFLATAGKPYYLSGLWAALWAAGAVEVERRGAPRGWGWAATVPAYAVTGVSTVLLTLPVYPVATLASTPQPAVNPDGAETVGWPRFVAEVARVHRTLPPGEPATIIVGNYGEAGAIDRYGPGHGLPRAYSGHNGYWYFGRPPDTAATAIVVGPESVAGAARLRRFWTDVRPAGRIDNGVDLDNEEQGKPVWICRGLRGTWTELWPEFKTLS</sequence>
<gene>
    <name evidence="11" type="ORF">ACFQ11_16100</name>
</gene>
<keyword evidence="3 11" id="KW-0328">Glycosyltransferase</keyword>
<feature type="transmembrane region" description="Helical" evidence="9">
    <location>
        <begin position="175"/>
        <end position="203"/>
    </location>
</feature>
<evidence type="ECO:0000256" key="7">
    <source>
        <dbReference type="ARBA" id="ARBA00023136"/>
    </source>
</evidence>